<dbReference type="Gene3D" id="1.10.760.10">
    <property type="entry name" value="Cytochrome c-like domain"/>
    <property type="match status" value="1"/>
</dbReference>
<keyword evidence="8" id="KW-1133">Transmembrane helix</keyword>
<keyword evidence="5 6" id="KW-0408">Iron</keyword>
<dbReference type="PANTHER" id="PTHR40942">
    <property type="match status" value="1"/>
</dbReference>
<dbReference type="InterPro" id="IPR036909">
    <property type="entry name" value="Cyt_c-like_dom_sf"/>
</dbReference>
<evidence type="ECO:0000256" key="3">
    <source>
        <dbReference type="ARBA" id="ARBA00022723"/>
    </source>
</evidence>
<dbReference type="InterPro" id="IPR009056">
    <property type="entry name" value="Cyt_c-like_dom"/>
</dbReference>
<evidence type="ECO:0000256" key="4">
    <source>
        <dbReference type="ARBA" id="ARBA00022982"/>
    </source>
</evidence>
<keyword evidence="1" id="KW-0813">Transport</keyword>
<evidence type="ECO:0000256" key="7">
    <source>
        <dbReference type="SAM" id="MobiDB-lite"/>
    </source>
</evidence>
<comment type="caution">
    <text evidence="10">The sequence shown here is derived from an EMBL/GenBank/DDBJ whole genome shotgun (WGS) entry which is preliminary data.</text>
</comment>
<protein>
    <submittedName>
        <fullName evidence="10">Cytochrome c5</fullName>
    </submittedName>
</protein>
<reference evidence="10" key="1">
    <citation type="submission" date="2022-03" db="EMBL/GenBank/DDBJ databases">
        <title>Genomic Encyclopedia of Type Strains, Phase III (KMG-III): the genomes of soil and plant-associated and newly described type strains.</title>
        <authorList>
            <person name="Whitman W."/>
        </authorList>
    </citation>
    <scope>NUCLEOTIDE SEQUENCE</scope>
    <source>
        <strain evidence="10">ANL 6-2</strain>
    </source>
</reference>
<evidence type="ECO:0000259" key="9">
    <source>
        <dbReference type="PROSITE" id="PS51007"/>
    </source>
</evidence>
<dbReference type="InterPro" id="IPR002323">
    <property type="entry name" value="Cyt_CIE"/>
</dbReference>
<dbReference type="PRINTS" id="PR00607">
    <property type="entry name" value="CYTCHROMECIE"/>
</dbReference>
<dbReference type="RefSeq" id="WP_253483856.1">
    <property type="nucleotide sequence ID" value="NZ_JALJXV010000011.1"/>
</dbReference>
<dbReference type="SUPFAM" id="SSF46626">
    <property type="entry name" value="Cytochrome c"/>
    <property type="match status" value="1"/>
</dbReference>
<keyword evidence="8" id="KW-0812">Transmembrane</keyword>
<keyword evidence="4" id="KW-0249">Electron transport</keyword>
<gene>
    <name evidence="10" type="ORF">J2T57_003938</name>
</gene>
<feature type="region of interest" description="Disordered" evidence="7">
    <location>
        <begin position="56"/>
        <end position="88"/>
    </location>
</feature>
<dbReference type="Proteomes" id="UP001205843">
    <property type="component" value="Unassembled WGS sequence"/>
</dbReference>
<dbReference type="PANTHER" id="PTHR40942:SF4">
    <property type="entry name" value="CYTOCHROME C5"/>
    <property type="match status" value="1"/>
</dbReference>
<evidence type="ECO:0000313" key="11">
    <source>
        <dbReference type="Proteomes" id="UP001205843"/>
    </source>
</evidence>
<dbReference type="Pfam" id="PF13442">
    <property type="entry name" value="Cytochrome_CBB3"/>
    <property type="match status" value="1"/>
</dbReference>
<keyword evidence="8" id="KW-0472">Membrane</keyword>
<proteinExistence type="predicted"/>
<dbReference type="EMBL" id="JALJXV010000011">
    <property type="protein sequence ID" value="MCP1676765.1"/>
    <property type="molecule type" value="Genomic_DNA"/>
</dbReference>
<evidence type="ECO:0000256" key="5">
    <source>
        <dbReference type="ARBA" id="ARBA00023004"/>
    </source>
</evidence>
<dbReference type="GO" id="GO:0020037">
    <property type="term" value="F:heme binding"/>
    <property type="evidence" value="ECO:0007669"/>
    <property type="project" value="InterPro"/>
</dbReference>
<feature type="compositionally biased region" description="Acidic residues" evidence="7">
    <location>
        <begin position="78"/>
        <end position="87"/>
    </location>
</feature>
<evidence type="ECO:0000256" key="6">
    <source>
        <dbReference type="PROSITE-ProRule" id="PRU00433"/>
    </source>
</evidence>
<dbReference type="GO" id="GO:0005506">
    <property type="term" value="F:iron ion binding"/>
    <property type="evidence" value="ECO:0007669"/>
    <property type="project" value="InterPro"/>
</dbReference>
<keyword evidence="3 6" id="KW-0479">Metal-binding</keyword>
<organism evidence="10 11">
    <name type="scientific">Natronocella acetinitrilica</name>
    <dbReference type="NCBI Taxonomy" id="414046"/>
    <lineage>
        <taxon>Bacteria</taxon>
        <taxon>Pseudomonadati</taxon>
        <taxon>Pseudomonadota</taxon>
        <taxon>Gammaproteobacteria</taxon>
        <taxon>Chromatiales</taxon>
        <taxon>Ectothiorhodospiraceae</taxon>
        <taxon>Natronocella</taxon>
    </lineage>
</organism>
<name>A0AAE3G6H6_9GAMM</name>
<evidence type="ECO:0000313" key="10">
    <source>
        <dbReference type="EMBL" id="MCP1676765.1"/>
    </source>
</evidence>
<feature type="domain" description="Cytochrome c" evidence="9">
    <location>
        <begin position="88"/>
        <end position="170"/>
    </location>
</feature>
<keyword evidence="2 6" id="KW-0349">Heme</keyword>
<sequence length="180" mass="19447">MSTQDDTAFMRTFIGVMIGLTVLAVILLALALFAGSFDRSTEQGRAELQRERLERNLRPASAVRQDGEAMPVQMASDDSGDDDDADDDVVRTGSDINESVCMACHAEGRMDAAPSTGDNSVWQALFDDKGLDELVHNAINGIRGMPARGGDSSLSDQEVRNAVIYMLEESDVDAGEEEET</sequence>
<evidence type="ECO:0000256" key="8">
    <source>
        <dbReference type="SAM" id="Phobius"/>
    </source>
</evidence>
<dbReference type="AlphaFoldDB" id="A0AAE3G6H6"/>
<evidence type="ECO:0000256" key="1">
    <source>
        <dbReference type="ARBA" id="ARBA00022448"/>
    </source>
</evidence>
<accession>A0AAE3G6H6</accession>
<dbReference type="PROSITE" id="PS51007">
    <property type="entry name" value="CYTC"/>
    <property type="match status" value="1"/>
</dbReference>
<evidence type="ECO:0000256" key="2">
    <source>
        <dbReference type="ARBA" id="ARBA00022617"/>
    </source>
</evidence>
<keyword evidence="11" id="KW-1185">Reference proteome</keyword>
<feature type="transmembrane region" description="Helical" evidence="8">
    <location>
        <begin position="12"/>
        <end position="35"/>
    </location>
</feature>
<dbReference type="GO" id="GO:0009055">
    <property type="term" value="F:electron transfer activity"/>
    <property type="evidence" value="ECO:0007669"/>
    <property type="project" value="InterPro"/>
</dbReference>